<evidence type="ECO:0000256" key="3">
    <source>
        <dbReference type="ARBA" id="ARBA00022679"/>
    </source>
</evidence>
<keyword evidence="12" id="KW-1185">Reference proteome</keyword>
<keyword evidence="6" id="KW-0547">Nucleotide-binding</keyword>
<evidence type="ECO:0000256" key="7">
    <source>
        <dbReference type="ARBA" id="ARBA00022840"/>
    </source>
</evidence>
<dbReference type="SUPFAM" id="SSF81301">
    <property type="entry name" value="Nucleotidyltransferase"/>
    <property type="match status" value="1"/>
</dbReference>
<reference evidence="11 12" key="1">
    <citation type="submission" date="2011-05" db="EMBL/GenBank/DDBJ databases">
        <title>Complete sequence of Desulfotomaculum carboxydivorans CO-1-SRB.</title>
        <authorList>
            <consortium name="US DOE Joint Genome Institute"/>
            <person name="Lucas S."/>
            <person name="Han J."/>
            <person name="Lapidus A."/>
            <person name="Cheng J.-F."/>
            <person name="Goodwin L."/>
            <person name="Pitluck S."/>
            <person name="Peters L."/>
            <person name="Mikhailova N."/>
            <person name="Lu M."/>
            <person name="Han C."/>
            <person name="Tapia R."/>
            <person name="Land M."/>
            <person name="Hauser L."/>
            <person name="Kyrpides N."/>
            <person name="Ivanova N."/>
            <person name="Pagani I."/>
            <person name="Stams A."/>
            <person name="Plugge C."/>
            <person name="Muyzer G."/>
            <person name="Kuever J."/>
            <person name="Parshina S."/>
            <person name="Ivanova A."/>
            <person name="Nazina T."/>
            <person name="Woyke T."/>
        </authorList>
    </citation>
    <scope>NUCLEOTIDE SEQUENCE [LARGE SCALE GENOMIC DNA]</scope>
    <source>
        <strain evidence="12">DSM 14880 / VKM B-2319 / CO-1-SRB</strain>
    </source>
</reference>
<keyword evidence="3" id="KW-0808">Transferase</keyword>
<organism evidence="11 12">
    <name type="scientific">Desulfotomaculum nigrificans (strain DSM 14880 / VKM B-2319 / CO-1-SRB)</name>
    <name type="common">Desulfotomaculum carboxydivorans</name>
    <dbReference type="NCBI Taxonomy" id="868595"/>
    <lineage>
        <taxon>Bacteria</taxon>
        <taxon>Bacillati</taxon>
        <taxon>Bacillota</taxon>
        <taxon>Clostridia</taxon>
        <taxon>Eubacteriales</taxon>
        <taxon>Desulfotomaculaceae</taxon>
        <taxon>Desulfotomaculum</taxon>
    </lineage>
</organism>
<dbReference type="STRING" id="868595.Desca_2603"/>
<evidence type="ECO:0000313" key="12">
    <source>
        <dbReference type="Proteomes" id="UP000009226"/>
    </source>
</evidence>
<evidence type="ECO:0000313" key="11">
    <source>
        <dbReference type="EMBL" id="AEF95421.1"/>
    </source>
</evidence>
<evidence type="ECO:0000256" key="4">
    <source>
        <dbReference type="ARBA" id="ARBA00022695"/>
    </source>
</evidence>
<comment type="similarity">
    <text evidence="9">Belongs to the MntA antitoxin family.</text>
</comment>
<keyword evidence="2" id="KW-1277">Toxin-antitoxin system</keyword>
<keyword evidence="5" id="KW-0479">Metal-binding</keyword>
<dbReference type="PANTHER" id="PTHR33571:SF14">
    <property type="entry name" value="PROTEIN ADENYLYLTRANSFERASE MJ0435-RELATED"/>
    <property type="match status" value="1"/>
</dbReference>
<dbReference type="GO" id="GO:0016779">
    <property type="term" value="F:nucleotidyltransferase activity"/>
    <property type="evidence" value="ECO:0007669"/>
    <property type="project" value="UniProtKB-KW"/>
</dbReference>
<dbReference type="AlphaFoldDB" id="F6B5I9"/>
<feature type="domain" description="Polymerase nucleotidyl transferase" evidence="10">
    <location>
        <begin position="13"/>
        <end position="94"/>
    </location>
</feature>
<evidence type="ECO:0000256" key="6">
    <source>
        <dbReference type="ARBA" id="ARBA00022741"/>
    </source>
</evidence>
<dbReference type="GO" id="GO:0046872">
    <property type="term" value="F:metal ion binding"/>
    <property type="evidence" value="ECO:0007669"/>
    <property type="project" value="UniProtKB-KW"/>
</dbReference>
<accession>F6B5I9</accession>
<evidence type="ECO:0000256" key="9">
    <source>
        <dbReference type="ARBA" id="ARBA00038276"/>
    </source>
</evidence>
<evidence type="ECO:0000256" key="5">
    <source>
        <dbReference type="ARBA" id="ARBA00022723"/>
    </source>
</evidence>
<gene>
    <name evidence="11" type="ordered locus">Desca_2603</name>
</gene>
<protein>
    <submittedName>
        <fullName evidence="11">DNA polymerase beta domain protein region</fullName>
    </submittedName>
</protein>
<keyword evidence="4" id="KW-0548">Nucleotidyltransferase</keyword>
<dbReference type="eggNOG" id="COG1669">
    <property type="taxonomic scope" value="Bacteria"/>
</dbReference>
<proteinExistence type="inferred from homology"/>
<dbReference type="Pfam" id="PF01909">
    <property type="entry name" value="NTP_transf_2"/>
    <property type="match status" value="1"/>
</dbReference>
<comment type="cofactor">
    <cofactor evidence="1">
        <name>Mg(2+)</name>
        <dbReference type="ChEBI" id="CHEBI:18420"/>
    </cofactor>
</comment>
<evidence type="ECO:0000256" key="1">
    <source>
        <dbReference type="ARBA" id="ARBA00001946"/>
    </source>
</evidence>
<name>F6B5I9_DESCC</name>
<dbReference type="Gene3D" id="3.30.460.10">
    <property type="entry name" value="Beta Polymerase, domain 2"/>
    <property type="match status" value="1"/>
</dbReference>
<keyword evidence="7" id="KW-0067">ATP-binding</keyword>
<evidence type="ECO:0000256" key="8">
    <source>
        <dbReference type="ARBA" id="ARBA00022842"/>
    </source>
</evidence>
<evidence type="ECO:0000256" key="2">
    <source>
        <dbReference type="ARBA" id="ARBA00022649"/>
    </source>
</evidence>
<dbReference type="KEGG" id="dca:Desca_2603"/>
<sequence>MLNIETIKAKVVPILKNYGVNRAYLFGSFARGEQTEDSDIDLLVEYAPGVSKSIFKVVELKYELEEALQRKVDIVTEQAISPYIRPYTIKDRQVIM</sequence>
<dbReference type="CDD" id="cd05403">
    <property type="entry name" value="NT_KNTase_like"/>
    <property type="match status" value="1"/>
</dbReference>
<dbReference type="EMBL" id="CP002736">
    <property type="protein sequence ID" value="AEF95421.1"/>
    <property type="molecule type" value="Genomic_DNA"/>
</dbReference>
<dbReference type="InterPro" id="IPR002934">
    <property type="entry name" value="Polymerase_NTP_transf_dom"/>
</dbReference>
<keyword evidence="8" id="KW-0460">Magnesium</keyword>
<dbReference type="PANTHER" id="PTHR33571">
    <property type="entry name" value="SSL8005 PROTEIN"/>
    <property type="match status" value="1"/>
</dbReference>
<dbReference type="Proteomes" id="UP000009226">
    <property type="component" value="Chromosome"/>
</dbReference>
<dbReference type="InterPro" id="IPR043519">
    <property type="entry name" value="NT_sf"/>
</dbReference>
<dbReference type="InterPro" id="IPR052038">
    <property type="entry name" value="Type-VII_TA_antitoxin"/>
</dbReference>
<dbReference type="HOGENOM" id="CLU_130257_10_1_9"/>
<dbReference type="GO" id="GO:0005524">
    <property type="term" value="F:ATP binding"/>
    <property type="evidence" value="ECO:0007669"/>
    <property type="project" value="UniProtKB-KW"/>
</dbReference>
<evidence type="ECO:0000259" key="10">
    <source>
        <dbReference type="Pfam" id="PF01909"/>
    </source>
</evidence>